<dbReference type="Pfam" id="PF05649">
    <property type="entry name" value="Peptidase_M13_N"/>
    <property type="match status" value="1"/>
</dbReference>
<proteinExistence type="inferred from homology"/>
<dbReference type="PANTHER" id="PTHR11733:SF241">
    <property type="entry name" value="GH26575P-RELATED"/>
    <property type="match status" value="1"/>
</dbReference>
<dbReference type="EMBL" id="ABJB010439184">
    <property type="status" value="NOT_ANNOTATED_CDS"/>
    <property type="molecule type" value="Genomic_DNA"/>
</dbReference>
<dbReference type="EnsemblMetazoa" id="ISCW005299-RA">
    <property type="protein sequence ID" value="ISCW005299-PA"/>
    <property type="gene ID" value="ISCW005299"/>
</dbReference>
<protein>
    <submittedName>
        <fullName evidence="3 4">Ece1 protein, putative</fullName>
        <ecNumber evidence="3">3.4.24.71</ecNumber>
    </submittedName>
</protein>
<dbReference type="VEuPathDB" id="VectorBase:ISCI005299"/>
<evidence type="ECO:0000313" key="5">
    <source>
        <dbReference type="Proteomes" id="UP000001555"/>
    </source>
</evidence>
<dbReference type="InterPro" id="IPR008753">
    <property type="entry name" value="Peptidase_M13_N"/>
</dbReference>
<dbReference type="Gene3D" id="3.40.390.10">
    <property type="entry name" value="Collagenase (Catalytic Domain)"/>
    <property type="match status" value="1"/>
</dbReference>
<dbReference type="InterPro" id="IPR024079">
    <property type="entry name" value="MetalloPept_cat_dom_sf"/>
</dbReference>
<dbReference type="InterPro" id="IPR042089">
    <property type="entry name" value="Peptidase_M13_dom_2"/>
</dbReference>
<dbReference type="Proteomes" id="UP000001555">
    <property type="component" value="Unassembled WGS sequence"/>
</dbReference>
<reference evidence="4" key="2">
    <citation type="submission" date="2020-05" db="UniProtKB">
        <authorList>
            <consortium name="EnsemblMetazoa"/>
        </authorList>
    </citation>
    <scope>IDENTIFICATION</scope>
    <source>
        <strain evidence="4">wikel</strain>
    </source>
</reference>
<keyword evidence="3" id="KW-0378">Hydrolase</keyword>
<evidence type="ECO:0000256" key="1">
    <source>
        <dbReference type="ARBA" id="ARBA00007357"/>
    </source>
</evidence>
<dbReference type="AlphaFoldDB" id="B7PP40"/>
<reference evidence="3 5" key="1">
    <citation type="submission" date="2008-03" db="EMBL/GenBank/DDBJ databases">
        <title>Annotation of Ixodes scapularis.</title>
        <authorList>
            <consortium name="Ixodes scapularis Genome Project Consortium"/>
            <person name="Caler E."/>
            <person name="Hannick L.I."/>
            <person name="Bidwell S."/>
            <person name="Joardar V."/>
            <person name="Thiagarajan M."/>
            <person name="Amedeo P."/>
            <person name="Galinsky K.J."/>
            <person name="Schobel S."/>
            <person name="Inman J."/>
            <person name="Hostetler J."/>
            <person name="Miller J."/>
            <person name="Hammond M."/>
            <person name="Megy K."/>
            <person name="Lawson D."/>
            <person name="Kodira C."/>
            <person name="Sutton G."/>
            <person name="Meyer J."/>
            <person name="Hill C.A."/>
            <person name="Birren B."/>
            <person name="Nene V."/>
            <person name="Collins F."/>
            <person name="Alarcon-Chaidez F."/>
            <person name="Wikel S."/>
            <person name="Strausberg R."/>
        </authorList>
    </citation>
    <scope>NUCLEOTIDE SEQUENCE [LARGE SCALE GENOMIC DNA]</scope>
    <source>
        <strain evidence="5">Wikel</strain>
        <strain evidence="3">Wikel colony</strain>
    </source>
</reference>
<comment type="similarity">
    <text evidence="1">Belongs to the peptidase M13 family.</text>
</comment>
<dbReference type="OrthoDB" id="6492357at2759"/>
<dbReference type="EMBL" id="DS755674">
    <property type="protein sequence ID" value="EEC08362.1"/>
    <property type="molecule type" value="Genomic_DNA"/>
</dbReference>
<dbReference type="InterPro" id="IPR000718">
    <property type="entry name" value="Peptidase_M13"/>
</dbReference>
<dbReference type="HOGENOM" id="CLU_594871_0_0_1"/>
<dbReference type="EC" id="3.4.24.71" evidence="3"/>
<dbReference type="PANTHER" id="PTHR11733">
    <property type="entry name" value="ZINC METALLOPROTEASE FAMILY M13 NEPRILYSIN-RELATED"/>
    <property type="match status" value="1"/>
</dbReference>
<keyword evidence="5" id="KW-1185">Reference proteome</keyword>
<dbReference type="InParanoid" id="B7PP40"/>
<dbReference type="Gene3D" id="1.10.1380.10">
    <property type="entry name" value="Neutral endopeptidase , domain2"/>
    <property type="match status" value="1"/>
</dbReference>
<dbReference type="VEuPathDB" id="VectorBase:ISCW005299"/>
<evidence type="ECO:0000313" key="3">
    <source>
        <dbReference type="EMBL" id="EEC08362.1"/>
    </source>
</evidence>
<feature type="domain" description="Peptidase M13 N-terminal" evidence="2">
    <location>
        <begin position="12"/>
        <end position="320"/>
    </location>
</feature>
<accession>B7PP40</accession>
<dbReference type="GO" id="GO:0004222">
    <property type="term" value="F:metalloendopeptidase activity"/>
    <property type="evidence" value="ECO:0007669"/>
    <property type="project" value="UniProtKB-EC"/>
</dbReference>
<dbReference type="PaxDb" id="6945-B7PP40"/>
<evidence type="ECO:0000313" key="4">
    <source>
        <dbReference type="EnsemblMetazoa" id="ISCW005299-PA"/>
    </source>
</evidence>
<dbReference type="VEuPathDB" id="VectorBase:ISCP_011369"/>
<dbReference type="SUPFAM" id="SSF55486">
    <property type="entry name" value="Metalloproteases ('zincins'), catalytic domain"/>
    <property type="match status" value="1"/>
</dbReference>
<sequence>MNQDKKLDKKTLAMRGLVDQCVTGNHTKEKVWNPLLELMASLSLEGFPLTPPVRKDLPVWKMAAKLLRKTGVAAFFSVTVSSHPYNSKDIASLGLPKALSSIEGIDIRDAIQMYSSATFASLKALKKDFIPPVHRLNVVRFATELERLYQLYSGDRSFQISKLAYISPANEFLREVFDGVPHSVFSQDSEVYIQSPYFFSNVVGLVQKTAPHTVMNFLGVWTMIQMSPFLPQSDLLDVYSSILYSAPRTSVPRWKLCLRTVEKAIPSLFLRSSLADIDLHGSAARFTELVSEMAQEFIRGTDTAALFSDSSKAAIRSIINNTDFKVLSTSWIKDNDRFNDYVGAIPILRSNGLDSYLAAHEHSFLAGLTRSSSERWSQSTFSTNCWSERGPRTIYIPMLVFNITLAFAKNINAFQLARAGVRIGRCIFDMLLSEINSADPSQQWLDEDARSVGVFVINQC</sequence>
<organism>
    <name type="scientific">Ixodes scapularis</name>
    <name type="common">Black-legged tick</name>
    <name type="synonym">Deer tick</name>
    <dbReference type="NCBI Taxonomy" id="6945"/>
    <lineage>
        <taxon>Eukaryota</taxon>
        <taxon>Metazoa</taxon>
        <taxon>Ecdysozoa</taxon>
        <taxon>Arthropoda</taxon>
        <taxon>Chelicerata</taxon>
        <taxon>Arachnida</taxon>
        <taxon>Acari</taxon>
        <taxon>Parasitiformes</taxon>
        <taxon>Ixodida</taxon>
        <taxon>Ixodoidea</taxon>
        <taxon>Ixodidae</taxon>
        <taxon>Ixodinae</taxon>
        <taxon>Ixodes</taxon>
    </lineage>
</organism>
<dbReference type="GO" id="GO:0006508">
    <property type="term" value="P:proteolysis"/>
    <property type="evidence" value="ECO:0007669"/>
    <property type="project" value="InterPro"/>
</dbReference>
<gene>
    <name evidence="3" type="ORF">IscW_ISCW005299</name>
</gene>
<name>B7PP40_IXOSC</name>
<evidence type="ECO:0000259" key="2">
    <source>
        <dbReference type="Pfam" id="PF05649"/>
    </source>
</evidence>